<keyword evidence="6 16" id="KW-0812">Transmembrane</keyword>
<dbReference type="GO" id="GO:0007602">
    <property type="term" value="P:phototransduction"/>
    <property type="evidence" value="ECO:0007669"/>
    <property type="project" value="UniProtKB-KW"/>
</dbReference>
<feature type="compositionally biased region" description="Low complexity" evidence="17">
    <location>
        <begin position="406"/>
        <end position="420"/>
    </location>
</feature>
<evidence type="ECO:0000313" key="21">
    <source>
        <dbReference type="Proteomes" id="UP000820818"/>
    </source>
</evidence>
<protein>
    <recommendedName>
        <fullName evidence="19">G-protein coupled receptors family 1 profile domain-containing protein</fullName>
    </recommendedName>
</protein>
<feature type="transmembrane region" description="Helical" evidence="18">
    <location>
        <begin position="236"/>
        <end position="264"/>
    </location>
</feature>
<evidence type="ECO:0000256" key="4">
    <source>
        <dbReference type="ARBA" id="ARBA00022553"/>
    </source>
</evidence>
<feature type="transmembrane region" description="Helical" evidence="18">
    <location>
        <begin position="693"/>
        <end position="714"/>
    </location>
</feature>
<dbReference type="Pfam" id="PF00001">
    <property type="entry name" value="7tm_1"/>
    <property type="match status" value="2"/>
</dbReference>
<evidence type="ECO:0000256" key="9">
    <source>
        <dbReference type="ARBA" id="ARBA00022991"/>
    </source>
</evidence>
<feature type="domain" description="G-protein coupled receptors family 1 profile" evidence="19">
    <location>
        <begin position="90"/>
        <end position="350"/>
    </location>
</feature>
<dbReference type="EMBL" id="WJBH02000193">
    <property type="protein sequence ID" value="KAI9550041.1"/>
    <property type="molecule type" value="Genomic_DNA"/>
</dbReference>
<comment type="similarity">
    <text evidence="2 16">Belongs to the G-protein coupled receptor 1 family.</text>
</comment>
<keyword evidence="7" id="KW-0681">Retinal protein</keyword>
<keyword evidence="9" id="KW-0157">Chromophore</keyword>
<keyword evidence="11 18" id="KW-0472">Membrane</keyword>
<feature type="domain" description="G-protein coupled receptors family 1 profile" evidence="19">
    <location>
        <begin position="636"/>
        <end position="923"/>
    </location>
</feature>
<dbReference type="AlphaFoldDB" id="A0AAD5KE43"/>
<evidence type="ECO:0000259" key="19">
    <source>
        <dbReference type="PROSITE" id="PS50262"/>
    </source>
</evidence>
<sequence length="1104" mass="122726">MNEVNIHQSCSETNCTADVEITDVVICPWLEEYRFRHSAIIERWKLCGFFEDEDFLDINCHWLQFEPVPLINHLLLICLFIFILLAGCLCNFIVVYILASARHLRTPANIIIMNLAVSDFLMLIKMPVFLYNSLLQGPALGSKGCLVYGFMSGLTGTTSIMSLAAIAIDRYLVISQPLNINRKQTRTRAYVTSCCIWLYSAIFASLPIFGIGKYVPEGYLTSCSFDYLSDDVKTRIFILVFFVAAWVVPFFTITGCYTAIVWYVRKARIELSHQQSASRHAAAGWRQSNIEVVIAKIVLGLVMLWMISWTPYAFVALLGISGNQNRLTPGMTMLPALFAKCSACVNPIVYTLTHPKIKKEMLRRWYCLMASGASNGNVDASANGGGLSTGRHGPVWRQNSTSDVESASPMAARRPSMRSSLSRRKELVSESQESFYSRDQLMLTNIPLHVGAEKAQEKTGSSSNNKMEADETCLSIPTAKPNAVDAKKVIADSLCNDNQHNACRGIRSVVSINVSLNINPRETTNKRPDDKPDVTNFPYIDATNFPFRISKHLAIMLNQTDVINRETLDGTLACDLLRKQFVVLYPVEAWKSNGFFDDTDLMDINCHWLQFKPARPAAHFMLAVIYTVVFVIGLVSNIVIVYILLSSRKLLTPANILLVNLAFSDLLIILMIPIFIYNSFLQGPAIGGFGCKAYGFLSGFSGTSTILTLAAVAVDRYLVISRPLELGKKPTRSWSYVTIGLIWFYSATFASLPFLGAGKYVPEGYLTSCSFDYLSDDIGTRIFILIFFIAAWVCPLAAIIFCYAAIIRAVYYVRQNVTRGASDLGVEKQRHRRSPSPIGNSTTPTAREKKIDNQLRGINQPNVEVAIAKIVAGLVVSWIIAWTPYSLIALLGISGQSHLLTPFSSMLPALFAKTAACVDPFIYSLNHPKIRQEIIYRMYNCFLQSAGRRGVSFNSDIPEWKMSGSARATRQQFYHSNLHHGRIAGQLSSSRRLNRGQQVGLSSDIVKGDCSINGKDNKNNISSELSSEGNRSSNIEGLESADIITDMIDCNQDWHFGRLRRLLSGTDETNCTSQIEVSTSLVHIHSTTSNHLVCATSSSMSTQL</sequence>
<evidence type="ECO:0000256" key="12">
    <source>
        <dbReference type="ARBA" id="ARBA00023157"/>
    </source>
</evidence>
<dbReference type="Proteomes" id="UP000820818">
    <property type="component" value="Unassembled WGS sequence"/>
</dbReference>
<dbReference type="Gene3D" id="1.20.1070.10">
    <property type="entry name" value="Rhodopsin 7-helix transmembrane proteins"/>
    <property type="match status" value="2"/>
</dbReference>
<dbReference type="SMART" id="SM01381">
    <property type="entry name" value="7TM_GPCR_Srsx"/>
    <property type="match status" value="1"/>
</dbReference>
<dbReference type="InterPro" id="IPR017452">
    <property type="entry name" value="GPCR_Rhodpsn_7TM"/>
</dbReference>
<evidence type="ECO:0000256" key="15">
    <source>
        <dbReference type="ARBA" id="ARBA00023305"/>
    </source>
</evidence>
<dbReference type="PANTHER" id="PTHR24240">
    <property type="entry name" value="OPSIN"/>
    <property type="match status" value="1"/>
</dbReference>
<evidence type="ECO:0000256" key="8">
    <source>
        <dbReference type="ARBA" id="ARBA00022989"/>
    </source>
</evidence>
<evidence type="ECO:0000256" key="11">
    <source>
        <dbReference type="ARBA" id="ARBA00023136"/>
    </source>
</evidence>
<keyword evidence="10 16" id="KW-0297">G-protein coupled receptor</keyword>
<keyword evidence="4" id="KW-0597">Phosphoprotein</keyword>
<evidence type="ECO:0000256" key="18">
    <source>
        <dbReference type="SAM" id="Phobius"/>
    </source>
</evidence>
<feature type="transmembrane region" description="Helical" evidence="18">
    <location>
        <begin position="657"/>
        <end position="681"/>
    </location>
</feature>
<dbReference type="FunFam" id="1.20.1070.10:FF:000044">
    <property type="entry name" value="Opsin, ultraviolet-sensitive"/>
    <property type="match status" value="2"/>
</dbReference>
<dbReference type="CDD" id="cd15079">
    <property type="entry name" value="7tmA_photoreceptors_insect"/>
    <property type="match status" value="1"/>
</dbReference>
<dbReference type="GO" id="GO:0016020">
    <property type="term" value="C:membrane"/>
    <property type="evidence" value="ECO:0007669"/>
    <property type="project" value="UniProtKB-SubCell"/>
</dbReference>
<feature type="region of interest" description="Disordered" evidence="17">
    <location>
        <begin position="381"/>
        <end position="425"/>
    </location>
</feature>
<keyword evidence="8 18" id="KW-1133">Transmembrane helix</keyword>
<keyword evidence="15" id="KW-0844">Vision</keyword>
<keyword evidence="3" id="KW-0600">Photoreceptor protein</keyword>
<keyword evidence="13 16" id="KW-0675">Receptor</keyword>
<feature type="transmembrane region" description="Helical" evidence="18">
    <location>
        <begin position="870"/>
        <end position="893"/>
    </location>
</feature>
<feature type="transmembrane region" description="Helical" evidence="18">
    <location>
        <begin position="620"/>
        <end position="645"/>
    </location>
</feature>
<feature type="transmembrane region" description="Helical" evidence="18">
    <location>
        <begin position="74"/>
        <end position="99"/>
    </location>
</feature>
<evidence type="ECO:0000256" key="1">
    <source>
        <dbReference type="ARBA" id="ARBA00004141"/>
    </source>
</evidence>
<evidence type="ECO:0000256" key="7">
    <source>
        <dbReference type="ARBA" id="ARBA00022925"/>
    </source>
</evidence>
<feature type="transmembrane region" description="Helical" evidence="18">
    <location>
        <begin position="734"/>
        <end position="755"/>
    </location>
</feature>
<evidence type="ECO:0000256" key="2">
    <source>
        <dbReference type="ARBA" id="ARBA00010663"/>
    </source>
</evidence>
<feature type="region of interest" description="Disordered" evidence="17">
    <location>
        <begin position="824"/>
        <end position="846"/>
    </location>
</feature>
<dbReference type="PRINTS" id="PR00237">
    <property type="entry name" value="GPCRRHODOPSN"/>
</dbReference>
<dbReference type="InterPro" id="IPR050125">
    <property type="entry name" value="GPCR_opsins"/>
</dbReference>
<name>A0AAD5KE43_9CRUS</name>
<evidence type="ECO:0000256" key="14">
    <source>
        <dbReference type="ARBA" id="ARBA00023224"/>
    </source>
</evidence>
<comment type="subcellular location">
    <subcellularLocation>
        <location evidence="1">Membrane</location>
        <topology evidence="1">Multi-pass membrane protein</topology>
    </subcellularLocation>
</comment>
<evidence type="ECO:0000256" key="10">
    <source>
        <dbReference type="ARBA" id="ARBA00023040"/>
    </source>
</evidence>
<evidence type="ECO:0000256" key="3">
    <source>
        <dbReference type="ARBA" id="ARBA00022543"/>
    </source>
</evidence>
<dbReference type="GO" id="GO:0007601">
    <property type="term" value="P:visual perception"/>
    <property type="evidence" value="ECO:0007669"/>
    <property type="project" value="UniProtKB-KW"/>
</dbReference>
<dbReference type="GO" id="GO:0004930">
    <property type="term" value="F:G protein-coupled receptor activity"/>
    <property type="evidence" value="ECO:0007669"/>
    <property type="project" value="UniProtKB-KW"/>
</dbReference>
<evidence type="ECO:0000256" key="17">
    <source>
        <dbReference type="SAM" id="MobiDB-lite"/>
    </source>
</evidence>
<feature type="transmembrane region" description="Helical" evidence="18">
    <location>
        <begin position="782"/>
        <end position="806"/>
    </location>
</feature>
<keyword evidence="21" id="KW-1185">Reference proteome</keyword>
<accession>A0AAD5KE43</accession>
<feature type="transmembrane region" description="Helical" evidence="18">
    <location>
        <begin position="111"/>
        <end position="134"/>
    </location>
</feature>
<reference evidence="20" key="1">
    <citation type="submission" date="2022-05" db="EMBL/GenBank/DDBJ databases">
        <title>A multi-omics perspective on studying reproductive biology in Daphnia sinensis.</title>
        <authorList>
            <person name="Jia J."/>
        </authorList>
    </citation>
    <scope>NUCLEOTIDE SEQUENCE</scope>
    <source>
        <strain evidence="20">WSL</strain>
    </source>
</reference>
<feature type="transmembrane region" description="Helical" evidence="18">
    <location>
        <begin position="189"/>
        <end position="211"/>
    </location>
</feature>
<gene>
    <name evidence="20" type="ORF">GHT06_007632</name>
</gene>
<dbReference type="InterPro" id="IPR000276">
    <property type="entry name" value="GPCR_Rhodpsn"/>
</dbReference>
<keyword evidence="14 16" id="KW-0807">Transducer</keyword>
<keyword evidence="5" id="KW-0716">Sensory transduction</keyword>
<evidence type="ECO:0000256" key="6">
    <source>
        <dbReference type="ARBA" id="ARBA00022692"/>
    </source>
</evidence>
<evidence type="ECO:0000256" key="13">
    <source>
        <dbReference type="ARBA" id="ARBA00023170"/>
    </source>
</evidence>
<keyword evidence="12" id="KW-1015">Disulfide bond</keyword>
<evidence type="ECO:0000256" key="16">
    <source>
        <dbReference type="RuleBase" id="RU000688"/>
    </source>
</evidence>
<dbReference type="PROSITE" id="PS50262">
    <property type="entry name" value="G_PROTEIN_RECEP_F1_2"/>
    <property type="match status" value="2"/>
</dbReference>
<evidence type="ECO:0000313" key="20">
    <source>
        <dbReference type="EMBL" id="KAI9550041.1"/>
    </source>
</evidence>
<feature type="transmembrane region" description="Helical" evidence="18">
    <location>
        <begin position="146"/>
        <end position="168"/>
    </location>
</feature>
<organism evidence="20 21">
    <name type="scientific">Daphnia sinensis</name>
    <dbReference type="NCBI Taxonomy" id="1820382"/>
    <lineage>
        <taxon>Eukaryota</taxon>
        <taxon>Metazoa</taxon>
        <taxon>Ecdysozoa</taxon>
        <taxon>Arthropoda</taxon>
        <taxon>Crustacea</taxon>
        <taxon>Branchiopoda</taxon>
        <taxon>Diplostraca</taxon>
        <taxon>Cladocera</taxon>
        <taxon>Anomopoda</taxon>
        <taxon>Daphniidae</taxon>
        <taxon>Daphnia</taxon>
        <taxon>Daphnia similis group</taxon>
    </lineage>
</organism>
<comment type="caution">
    <text evidence="20">The sequence shown here is derived from an EMBL/GenBank/DDBJ whole genome shotgun (WGS) entry which is preliminary data.</text>
</comment>
<dbReference type="GO" id="GO:0009881">
    <property type="term" value="F:photoreceptor activity"/>
    <property type="evidence" value="ECO:0007669"/>
    <property type="project" value="UniProtKB-KW"/>
</dbReference>
<dbReference type="PROSITE" id="PS00237">
    <property type="entry name" value="G_PROTEIN_RECEP_F1_1"/>
    <property type="match status" value="2"/>
</dbReference>
<proteinExistence type="inferred from homology"/>
<feature type="transmembrane region" description="Helical" evidence="18">
    <location>
        <begin position="297"/>
        <end position="320"/>
    </location>
</feature>
<evidence type="ECO:0000256" key="5">
    <source>
        <dbReference type="ARBA" id="ARBA00022606"/>
    </source>
</evidence>
<dbReference type="PROSITE" id="PS00238">
    <property type="entry name" value="OPSIN"/>
    <property type="match status" value="1"/>
</dbReference>
<dbReference type="SUPFAM" id="SSF81321">
    <property type="entry name" value="Family A G protein-coupled receptor-like"/>
    <property type="match status" value="2"/>
</dbReference>
<dbReference type="InterPro" id="IPR027430">
    <property type="entry name" value="Retinal_BS"/>
</dbReference>